<protein>
    <submittedName>
        <fullName evidence="1">Uncharacterized protein</fullName>
    </submittedName>
</protein>
<organism evidence="1 2">
    <name type="scientific">Manihot esculenta</name>
    <name type="common">Cassava</name>
    <name type="synonym">Jatropha manihot</name>
    <dbReference type="NCBI Taxonomy" id="3983"/>
    <lineage>
        <taxon>Eukaryota</taxon>
        <taxon>Viridiplantae</taxon>
        <taxon>Streptophyta</taxon>
        <taxon>Embryophyta</taxon>
        <taxon>Tracheophyta</taxon>
        <taxon>Spermatophyta</taxon>
        <taxon>Magnoliopsida</taxon>
        <taxon>eudicotyledons</taxon>
        <taxon>Gunneridae</taxon>
        <taxon>Pentapetalae</taxon>
        <taxon>rosids</taxon>
        <taxon>fabids</taxon>
        <taxon>Malpighiales</taxon>
        <taxon>Euphorbiaceae</taxon>
        <taxon>Crotonoideae</taxon>
        <taxon>Manihoteae</taxon>
        <taxon>Manihot</taxon>
    </lineage>
</organism>
<reference evidence="2" key="1">
    <citation type="journal article" date="2016" name="Nat. Biotechnol.">
        <title>Sequencing wild and cultivated cassava and related species reveals extensive interspecific hybridization and genetic diversity.</title>
        <authorList>
            <person name="Bredeson J.V."/>
            <person name="Lyons J.B."/>
            <person name="Prochnik S.E."/>
            <person name="Wu G.A."/>
            <person name="Ha C.M."/>
            <person name="Edsinger-Gonzales E."/>
            <person name="Grimwood J."/>
            <person name="Schmutz J."/>
            <person name="Rabbi I.Y."/>
            <person name="Egesi C."/>
            <person name="Nauluvula P."/>
            <person name="Lebot V."/>
            <person name="Ndunguru J."/>
            <person name="Mkamilo G."/>
            <person name="Bart R.S."/>
            <person name="Setter T.L."/>
            <person name="Gleadow R.M."/>
            <person name="Kulakow P."/>
            <person name="Ferguson M.E."/>
            <person name="Rounsley S."/>
            <person name="Rokhsar D.S."/>
        </authorList>
    </citation>
    <scope>NUCLEOTIDE SEQUENCE [LARGE SCALE GENOMIC DNA]</scope>
    <source>
        <strain evidence="2">cv. AM560-2</strain>
    </source>
</reference>
<comment type="caution">
    <text evidence="1">The sequence shown here is derived from an EMBL/GenBank/DDBJ whole genome shotgun (WGS) entry which is preliminary data.</text>
</comment>
<proteinExistence type="predicted"/>
<accession>A0ACB7I8M0</accession>
<gene>
    <name evidence="1" type="ORF">MANES_02G156300v8</name>
</gene>
<name>A0ACB7I8M0_MANES</name>
<evidence type="ECO:0000313" key="1">
    <source>
        <dbReference type="EMBL" id="KAG8660413.1"/>
    </source>
</evidence>
<keyword evidence="2" id="KW-1185">Reference proteome</keyword>
<dbReference type="EMBL" id="CM004388">
    <property type="protein sequence ID" value="KAG8660413.1"/>
    <property type="molecule type" value="Genomic_DNA"/>
</dbReference>
<evidence type="ECO:0000313" key="2">
    <source>
        <dbReference type="Proteomes" id="UP000091857"/>
    </source>
</evidence>
<sequence>MAECSKRYNIIKVVFRWRCKKYLSTAKTTHCTSAYFPNKTQSCITPSHCSLKYSILLFHLLCKWLGLKSLPRRRGAWRLLELNTCSRSINFLLFLPCQLNSPEIEAIRKISFCNSKGTLRNFDLIWNMSKANSGLILTFLLRLHIISYTKKF</sequence>
<dbReference type="Proteomes" id="UP000091857">
    <property type="component" value="Chromosome 2"/>
</dbReference>